<gene>
    <name evidence="1" type="ORF">WG950_11490</name>
</gene>
<keyword evidence="2" id="KW-1185">Reference proteome</keyword>
<dbReference type="PROSITE" id="PS51257">
    <property type="entry name" value="PROKAR_LIPOPROTEIN"/>
    <property type="match status" value="1"/>
</dbReference>
<organism evidence="1 2">
    <name type="scientific">Polaribacter marinaquae</name>
    <dbReference type="NCBI Taxonomy" id="1642819"/>
    <lineage>
        <taxon>Bacteria</taxon>
        <taxon>Pseudomonadati</taxon>
        <taxon>Bacteroidota</taxon>
        <taxon>Flavobacteriia</taxon>
        <taxon>Flavobacteriales</taxon>
        <taxon>Flavobacteriaceae</taxon>
    </lineage>
</organism>
<accession>A0ABZ2TRL7</accession>
<name>A0ABZ2TRL7_9FLAO</name>
<proteinExistence type="predicted"/>
<protein>
    <recommendedName>
        <fullName evidence="3">Lipoprotein</fullName>
    </recommendedName>
</protein>
<dbReference type="RefSeq" id="WP_340932500.1">
    <property type="nucleotide sequence ID" value="NZ_CP150496.1"/>
</dbReference>
<dbReference type="Proteomes" id="UP001491088">
    <property type="component" value="Chromosome"/>
</dbReference>
<sequence length="122" mass="13796">MKKLTVLILLLTFISCNYGKNGIIAKIKNSSDKTIRNVFFLSDGSTKLEFEKIKPNETVEEFLDMTNNQKEDGAYGIIFERKNGKKEQTVGGYYTNGGSLNRKVFCEIKNDTILMKFSGTGY</sequence>
<dbReference type="EMBL" id="CP150496">
    <property type="protein sequence ID" value="WYW55149.1"/>
    <property type="molecule type" value="Genomic_DNA"/>
</dbReference>
<reference evidence="1 2" key="1">
    <citation type="submission" date="2024-03" db="EMBL/GenBank/DDBJ databases">
        <authorList>
            <person name="Cao K."/>
        </authorList>
    </citation>
    <scope>NUCLEOTIDE SEQUENCE [LARGE SCALE GENOMIC DNA]</scope>
    <source>
        <strain evidence="1 2">MCCC 1K00696</strain>
    </source>
</reference>
<evidence type="ECO:0008006" key="3">
    <source>
        <dbReference type="Google" id="ProtNLM"/>
    </source>
</evidence>
<evidence type="ECO:0000313" key="1">
    <source>
        <dbReference type="EMBL" id="WYW55149.1"/>
    </source>
</evidence>
<evidence type="ECO:0000313" key="2">
    <source>
        <dbReference type="Proteomes" id="UP001491088"/>
    </source>
</evidence>